<comment type="caution">
    <text evidence="5">The sequence shown here is derived from an EMBL/GenBank/DDBJ whole genome shotgun (WGS) entry which is preliminary data.</text>
</comment>
<evidence type="ECO:0000256" key="3">
    <source>
        <dbReference type="ARBA" id="ARBA00023163"/>
    </source>
</evidence>
<dbReference type="Gene3D" id="1.10.10.10">
    <property type="entry name" value="Winged helix-like DNA-binding domain superfamily/Winged helix DNA-binding domain"/>
    <property type="match status" value="1"/>
</dbReference>
<dbReference type="AlphaFoldDB" id="A0A154BMG6"/>
<dbReference type="SMART" id="SM00895">
    <property type="entry name" value="FCD"/>
    <property type="match status" value="1"/>
</dbReference>
<dbReference type="RefSeq" id="WP_066244560.1">
    <property type="nucleotide sequence ID" value="NZ_LSGP01000025.1"/>
</dbReference>
<dbReference type="PANTHER" id="PTHR43537:SF5">
    <property type="entry name" value="UXU OPERON TRANSCRIPTIONAL REGULATOR"/>
    <property type="match status" value="1"/>
</dbReference>
<name>A0A154BMG6_ANASB</name>
<evidence type="ECO:0000259" key="4">
    <source>
        <dbReference type="PROSITE" id="PS50949"/>
    </source>
</evidence>
<dbReference type="Gene3D" id="1.20.120.530">
    <property type="entry name" value="GntR ligand-binding domain-like"/>
    <property type="match status" value="1"/>
</dbReference>
<dbReference type="Pfam" id="PF00392">
    <property type="entry name" value="GntR"/>
    <property type="match status" value="1"/>
</dbReference>
<dbReference type="EMBL" id="LSGP01000025">
    <property type="protein sequence ID" value="KYZ75116.1"/>
    <property type="molecule type" value="Genomic_DNA"/>
</dbReference>
<gene>
    <name evidence="5" type="ORF">AXX12_13130</name>
</gene>
<protein>
    <recommendedName>
        <fullName evidence="4">HTH gntR-type domain-containing protein</fullName>
    </recommendedName>
</protein>
<keyword evidence="6" id="KW-1185">Reference proteome</keyword>
<proteinExistence type="predicted"/>
<dbReference type="SUPFAM" id="SSF48008">
    <property type="entry name" value="GntR ligand-binding domain-like"/>
    <property type="match status" value="1"/>
</dbReference>
<accession>A0A154BMG6</accession>
<sequence>MSEVVSSAGKTSLSDLAHNTLKNMLLNLELRPGSPITEIQLMETLGMSRTPIRQALHRLEQEGFVNLTPRKGWFVADISLRDIQEIFVVREALEGIAARLAAESITDDVLRELNEYMVRVSSATAPDGQEAVDPGDILHDQIFAAVDNKQMNRVLGLYGDHLRRFHIMAIRLPGRALLSYQEHCEILQALTKRDGEGAEQAMRNHIRSSKRSLFEAIVNERVVW</sequence>
<dbReference type="CDD" id="cd07377">
    <property type="entry name" value="WHTH_GntR"/>
    <property type="match status" value="1"/>
</dbReference>
<evidence type="ECO:0000313" key="6">
    <source>
        <dbReference type="Proteomes" id="UP000076268"/>
    </source>
</evidence>
<keyword evidence="2" id="KW-0238">DNA-binding</keyword>
<dbReference type="STRING" id="1794912.AXX12_13130"/>
<dbReference type="InterPro" id="IPR000524">
    <property type="entry name" value="Tscrpt_reg_HTH_GntR"/>
</dbReference>
<dbReference type="Pfam" id="PF07729">
    <property type="entry name" value="FCD"/>
    <property type="match status" value="1"/>
</dbReference>
<evidence type="ECO:0000313" key="5">
    <source>
        <dbReference type="EMBL" id="KYZ75116.1"/>
    </source>
</evidence>
<dbReference type="PROSITE" id="PS50949">
    <property type="entry name" value="HTH_GNTR"/>
    <property type="match status" value="1"/>
</dbReference>
<dbReference type="SUPFAM" id="SSF46785">
    <property type="entry name" value="Winged helix' DNA-binding domain"/>
    <property type="match status" value="1"/>
</dbReference>
<organism evidence="5 6">
    <name type="scientific">Anaerosporomusa subterranea</name>
    <dbReference type="NCBI Taxonomy" id="1794912"/>
    <lineage>
        <taxon>Bacteria</taxon>
        <taxon>Bacillati</taxon>
        <taxon>Bacillota</taxon>
        <taxon>Negativicutes</taxon>
        <taxon>Acetonemataceae</taxon>
        <taxon>Anaerosporomusa</taxon>
    </lineage>
</organism>
<dbReference type="InterPro" id="IPR036390">
    <property type="entry name" value="WH_DNA-bd_sf"/>
</dbReference>
<dbReference type="GO" id="GO:0003700">
    <property type="term" value="F:DNA-binding transcription factor activity"/>
    <property type="evidence" value="ECO:0007669"/>
    <property type="project" value="InterPro"/>
</dbReference>
<evidence type="ECO:0000256" key="1">
    <source>
        <dbReference type="ARBA" id="ARBA00023015"/>
    </source>
</evidence>
<feature type="domain" description="HTH gntR-type" evidence="4">
    <location>
        <begin position="11"/>
        <end position="78"/>
    </location>
</feature>
<dbReference type="PRINTS" id="PR00035">
    <property type="entry name" value="HTHGNTR"/>
</dbReference>
<dbReference type="Proteomes" id="UP000076268">
    <property type="component" value="Unassembled WGS sequence"/>
</dbReference>
<keyword evidence="3" id="KW-0804">Transcription</keyword>
<reference evidence="5 6" key="1">
    <citation type="submission" date="2016-02" db="EMBL/GenBank/DDBJ databases">
        <title>Anaerosporomusa subterraneum gen. nov., sp. nov., a spore-forming obligate anaerobe isolated from saprolite.</title>
        <authorList>
            <person name="Choi J.K."/>
            <person name="Shah M."/>
            <person name="Yee N."/>
        </authorList>
    </citation>
    <scope>NUCLEOTIDE SEQUENCE [LARGE SCALE GENOMIC DNA]</scope>
    <source>
        <strain evidence="5 6">RU4</strain>
    </source>
</reference>
<dbReference type="GO" id="GO:0003677">
    <property type="term" value="F:DNA binding"/>
    <property type="evidence" value="ECO:0007669"/>
    <property type="project" value="UniProtKB-KW"/>
</dbReference>
<dbReference type="InterPro" id="IPR036388">
    <property type="entry name" value="WH-like_DNA-bd_sf"/>
</dbReference>
<dbReference type="SMART" id="SM00345">
    <property type="entry name" value="HTH_GNTR"/>
    <property type="match status" value="1"/>
</dbReference>
<keyword evidence="1" id="KW-0805">Transcription regulation</keyword>
<dbReference type="InterPro" id="IPR008920">
    <property type="entry name" value="TF_FadR/GntR_C"/>
</dbReference>
<dbReference type="InterPro" id="IPR011711">
    <property type="entry name" value="GntR_C"/>
</dbReference>
<dbReference type="PANTHER" id="PTHR43537">
    <property type="entry name" value="TRANSCRIPTIONAL REGULATOR, GNTR FAMILY"/>
    <property type="match status" value="1"/>
</dbReference>
<dbReference type="OrthoDB" id="114741at2"/>
<evidence type="ECO:0000256" key="2">
    <source>
        <dbReference type="ARBA" id="ARBA00023125"/>
    </source>
</evidence>